<dbReference type="EMBL" id="JACGWN010000001">
    <property type="protein sequence ID" value="KAL0461831.1"/>
    <property type="molecule type" value="Genomic_DNA"/>
</dbReference>
<dbReference type="CDD" id="cd06222">
    <property type="entry name" value="RNase_H_like"/>
    <property type="match status" value="1"/>
</dbReference>
<dbReference type="InterPro" id="IPR052929">
    <property type="entry name" value="RNase_H-like_EbsB-rel"/>
</dbReference>
<evidence type="ECO:0000313" key="3">
    <source>
        <dbReference type="EMBL" id="KAL0461831.1"/>
    </source>
</evidence>
<name>A0AAW2Y7M0_9LAMI</name>
<comment type="caution">
    <text evidence="3">The sequence shown here is derived from an EMBL/GenBank/DDBJ whole genome shotgun (WGS) entry which is preliminary data.</text>
</comment>
<accession>A0AAW2Y7M0</accession>
<organism evidence="3">
    <name type="scientific">Sesamum latifolium</name>
    <dbReference type="NCBI Taxonomy" id="2727402"/>
    <lineage>
        <taxon>Eukaryota</taxon>
        <taxon>Viridiplantae</taxon>
        <taxon>Streptophyta</taxon>
        <taxon>Embryophyta</taxon>
        <taxon>Tracheophyta</taxon>
        <taxon>Spermatophyta</taxon>
        <taxon>Magnoliopsida</taxon>
        <taxon>eudicotyledons</taxon>
        <taxon>Gunneridae</taxon>
        <taxon>Pentapetalae</taxon>
        <taxon>asterids</taxon>
        <taxon>lamiids</taxon>
        <taxon>Lamiales</taxon>
        <taxon>Pedaliaceae</taxon>
        <taxon>Sesamum</taxon>
    </lineage>
</organism>
<feature type="domain" description="Reverse transcriptase zinc-binding" evidence="2">
    <location>
        <begin position="2"/>
        <end position="78"/>
    </location>
</feature>
<dbReference type="PANTHER" id="PTHR47074">
    <property type="entry name" value="BNAC02G40300D PROTEIN"/>
    <property type="match status" value="1"/>
</dbReference>
<reference evidence="3" key="2">
    <citation type="journal article" date="2024" name="Plant">
        <title>Genomic evolution and insights into agronomic trait innovations of Sesamum species.</title>
        <authorList>
            <person name="Miao H."/>
            <person name="Wang L."/>
            <person name="Qu L."/>
            <person name="Liu H."/>
            <person name="Sun Y."/>
            <person name="Le M."/>
            <person name="Wang Q."/>
            <person name="Wei S."/>
            <person name="Zheng Y."/>
            <person name="Lin W."/>
            <person name="Duan Y."/>
            <person name="Cao H."/>
            <person name="Xiong S."/>
            <person name="Wang X."/>
            <person name="Wei L."/>
            <person name="Li C."/>
            <person name="Ma Q."/>
            <person name="Ju M."/>
            <person name="Zhao R."/>
            <person name="Li G."/>
            <person name="Mu C."/>
            <person name="Tian Q."/>
            <person name="Mei H."/>
            <person name="Zhang T."/>
            <person name="Gao T."/>
            <person name="Zhang H."/>
        </authorList>
    </citation>
    <scope>NUCLEOTIDE SEQUENCE</scope>
    <source>
        <strain evidence="3">KEN1</strain>
    </source>
</reference>
<dbReference type="InterPro" id="IPR026960">
    <property type="entry name" value="RVT-Znf"/>
</dbReference>
<dbReference type="InterPro" id="IPR012337">
    <property type="entry name" value="RNaseH-like_sf"/>
</dbReference>
<feature type="domain" description="RNase H type-1" evidence="1">
    <location>
        <begin position="119"/>
        <end position="238"/>
    </location>
</feature>
<dbReference type="Pfam" id="PF13966">
    <property type="entry name" value="zf-RVT"/>
    <property type="match status" value="1"/>
</dbReference>
<dbReference type="Gene3D" id="3.30.420.10">
    <property type="entry name" value="Ribonuclease H-like superfamily/Ribonuclease H"/>
    <property type="match status" value="1"/>
</dbReference>
<proteinExistence type="predicted"/>
<protein>
    <recommendedName>
        <fullName evidence="4">RNase H type-1 domain-containing protein</fullName>
    </recommendedName>
</protein>
<dbReference type="SUPFAM" id="SSF53098">
    <property type="entry name" value="Ribonuclease H-like"/>
    <property type="match status" value="1"/>
</dbReference>
<dbReference type="GO" id="GO:0004523">
    <property type="term" value="F:RNA-DNA hybrid ribonuclease activity"/>
    <property type="evidence" value="ECO:0007669"/>
    <property type="project" value="InterPro"/>
</dbReference>
<evidence type="ECO:0000259" key="1">
    <source>
        <dbReference type="Pfam" id="PF13456"/>
    </source>
</evidence>
<dbReference type="PANTHER" id="PTHR47074:SF21">
    <property type="entry name" value="RNASE H TYPE-1 DOMAIN-CONTAINING PROTEIN"/>
    <property type="match status" value="1"/>
</dbReference>
<dbReference type="Pfam" id="PF13456">
    <property type="entry name" value="RVT_3"/>
    <property type="match status" value="1"/>
</dbReference>
<dbReference type="AlphaFoldDB" id="A0AAW2Y7M0"/>
<dbReference type="InterPro" id="IPR036397">
    <property type="entry name" value="RNaseH_sf"/>
</dbReference>
<evidence type="ECO:0008006" key="4">
    <source>
        <dbReference type="Google" id="ProtNLM"/>
    </source>
</evidence>
<dbReference type="GO" id="GO:0003676">
    <property type="term" value="F:nucleic acid binding"/>
    <property type="evidence" value="ECO:0007669"/>
    <property type="project" value="InterPro"/>
</dbReference>
<dbReference type="InterPro" id="IPR044730">
    <property type="entry name" value="RNase_H-like_dom_plant"/>
</dbReference>
<gene>
    <name evidence="3" type="ORF">Slati_0070700</name>
</gene>
<sequence>MFSVRSAYHLACELEDRPCSSYREPRDHWWWRKLWQASLPNKIKVFVWRVCLNALPTGVNLAKRLRDCPGECPLCQSKDIGCWAQEVSTHLNGDVPRMVPSVTAPSSWQAPPVGVVKINFDGATFVKGKKLGVGVVARNSLGQCVAWVSRRLGMAGTSVLAEALAAREAVLLAVRRGWRHVIVEGDCSTLVQKLQSRERDLSAEGPIVTDVLNLAVNFLSCEFNFVKRSNNRVAHFFTHFSGVPAEGDVDIPPAVVPFVNSDLIS</sequence>
<evidence type="ECO:0000259" key="2">
    <source>
        <dbReference type="Pfam" id="PF13966"/>
    </source>
</evidence>
<dbReference type="InterPro" id="IPR002156">
    <property type="entry name" value="RNaseH_domain"/>
</dbReference>
<reference evidence="3" key="1">
    <citation type="submission" date="2020-06" db="EMBL/GenBank/DDBJ databases">
        <authorList>
            <person name="Li T."/>
            <person name="Hu X."/>
            <person name="Zhang T."/>
            <person name="Song X."/>
            <person name="Zhang H."/>
            <person name="Dai N."/>
            <person name="Sheng W."/>
            <person name="Hou X."/>
            <person name="Wei L."/>
        </authorList>
    </citation>
    <scope>NUCLEOTIDE SEQUENCE</scope>
    <source>
        <strain evidence="3">KEN1</strain>
        <tissue evidence="3">Leaf</tissue>
    </source>
</reference>